<dbReference type="EMBL" id="JBDFQZ010000010">
    <property type="protein sequence ID" value="KAK9682367.1"/>
    <property type="molecule type" value="Genomic_DNA"/>
</dbReference>
<sequence>MRRTTSMKPFLQLPAISPAQLIIASAIMVASFILCCVDFILDMKILKLIFGIKEVTWLLVGIMCGGRSTESYNGARWGWCRGSMSGSPRPVVLRGRFVGVS</sequence>
<accession>A0AAW1HZ17</accession>
<organism evidence="2 3">
    <name type="scientific">Saponaria officinalis</name>
    <name type="common">Common soapwort</name>
    <name type="synonym">Lychnis saponaria</name>
    <dbReference type="NCBI Taxonomy" id="3572"/>
    <lineage>
        <taxon>Eukaryota</taxon>
        <taxon>Viridiplantae</taxon>
        <taxon>Streptophyta</taxon>
        <taxon>Embryophyta</taxon>
        <taxon>Tracheophyta</taxon>
        <taxon>Spermatophyta</taxon>
        <taxon>Magnoliopsida</taxon>
        <taxon>eudicotyledons</taxon>
        <taxon>Gunneridae</taxon>
        <taxon>Pentapetalae</taxon>
        <taxon>Caryophyllales</taxon>
        <taxon>Caryophyllaceae</taxon>
        <taxon>Caryophylleae</taxon>
        <taxon>Saponaria</taxon>
    </lineage>
</organism>
<feature type="transmembrane region" description="Helical" evidence="1">
    <location>
        <begin position="20"/>
        <end position="41"/>
    </location>
</feature>
<dbReference type="AlphaFoldDB" id="A0AAW1HZ17"/>
<reference evidence="2" key="1">
    <citation type="submission" date="2024-03" db="EMBL/GenBank/DDBJ databases">
        <title>WGS assembly of Saponaria officinalis var. Norfolk2.</title>
        <authorList>
            <person name="Jenkins J."/>
            <person name="Shu S."/>
            <person name="Grimwood J."/>
            <person name="Barry K."/>
            <person name="Goodstein D."/>
            <person name="Schmutz J."/>
            <person name="Leebens-Mack J."/>
            <person name="Osbourn A."/>
        </authorList>
    </citation>
    <scope>NUCLEOTIDE SEQUENCE [LARGE SCALE GENOMIC DNA]</scope>
    <source>
        <strain evidence="2">JIC</strain>
    </source>
</reference>
<proteinExistence type="predicted"/>
<evidence type="ECO:0000313" key="3">
    <source>
        <dbReference type="Proteomes" id="UP001443914"/>
    </source>
</evidence>
<keyword evidence="1" id="KW-0812">Transmembrane</keyword>
<dbReference type="Proteomes" id="UP001443914">
    <property type="component" value="Unassembled WGS sequence"/>
</dbReference>
<keyword evidence="3" id="KW-1185">Reference proteome</keyword>
<evidence type="ECO:0000256" key="1">
    <source>
        <dbReference type="SAM" id="Phobius"/>
    </source>
</evidence>
<keyword evidence="1" id="KW-1133">Transmembrane helix</keyword>
<gene>
    <name evidence="2" type="ORF">RND81_10G068800</name>
</gene>
<comment type="caution">
    <text evidence="2">The sequence shown here is derived from an EMBL/GenBank/DDBJ whole genome shotgun (WGS) entry which is preliminary data.</text>
</comment>
<keyword evidence="1" id="KW-0472">Membrane</keyword>
<evidence type="ECO:0000313" key="2">
    <source>
        <dbReference type="EMBL" id="KAK9682367.1"/>
    </source>
</evidence>
<protein>
    <submittedName>
        <fullName evidence="2">Uncharacterized protein</fullName>
    </submittedName>
</protein>
<name>A0AAW1HZ17_SAPOF</name>